<dbReference type="GeneID" id="66355103"/>
<dbReference type="PATRIC" id="fig|1496.854.peg.1689"/>
<dbReference type="RefSeq" id="WP_004455011.1">
    <property type="nucleotide sequence ID" value="NZ_AP031492.1"/>
</dbReference>
<protein>
    <submittedName>
        <fullName evidence="5">DUF3798 domain-containing protein</fullName>
    </submittedName>
    <submittedName>
        <fullName evidence="2 7">Lipoprotein</fullName>
    </submittedName>
    <submittedName>
        <fullName evidence="6">Protein of uncharacterized function (DUF3798)</fullName>
    </submittedName>
</protein>
<keyword evidence="1" id="KW-0175">Coiled coil</keyword>
<dbReference type="EMBL" id="LK932408">
    <property type="protein sequence ID" value="CDS88846.1"/>
    <property type="molecule type" value="Genomic_DNA"/>
</dbReference>
<reference evidence="7 9" key="3">
    <citation type="submission" date="2019-02" db="EMBL/GenBank/DDBJ databases">
        <authorList>
            <consortium name="Pathogen Informatics"/>
        </authorList>
    </citation>
    <scope>NUCLEOTIDE SEQUENCE [LARGE SCALE GENOMIC DNA]</scope>
    <source>
        <strain evidence="9">clo34</strain>
        <strain evidence="7">Clo34</strain>
        <strain evidence="6 8">VRECD0157</strain>
    </source>
</reference>
<dbReference type="Pfam" id="PF12683">
    <property type="entry name" value="DUF3798"/>
    <property type="match status" value="1"/>
</dbReference>
<reference evidence="5" key="4">
    <citation type="submission" date="2021-06" db="EMBL/GenBank/DDBJ databases">
        <authorList>
            <consortium name="NCBI Pathogen Detection Project"/>
        </authorList>
    </citation>
    <scope>NUCLEOTIDE SEQUENCE</scope>
    <source>
        <strain evidence="5">HN1000</strain>
    </source>
</reference>
<accession>A0A069AK17</accession>
<dbReference type="Gene3D" id="3.30.30.130">
    <property type="match status" value="1"/>
</dbReference>
<name>A0A069AK17_CLODI</name>
<dbReference type="SUPFAM" id="SSF53822">
    <property type="entry name" value="Periplasmic binding protein-like I"/>
    <property type="match status" value="1"/>
</dbReference>
<feature type="coiled-coil region" evidence="1">
    <location>
        <begin position="46"/>
        <end position="73"/>
    </location>
</feature>
<evidence type="ECO:0000313" key="7">
    <source>
        <dbReference type="EMBL" id="VFD28993.1"/>
    </source>
</evidence>
<sequence>MLRKITAFMLSICLIIGLTGCSLLVGKKDKEKIIDDFKVAVVTQPLSENKVQYNMVEEMAKEYEEENKIDKDKDGQTKVKQTIKHVVLPENFTSNIDSAINKIVKLADDKEVQAIVVSTDQAGLLPALQKVKEKRPEIITISAPMGDDKNQLSQFVDVNLGVSAEERGKVLAERSKEMGAKAFIHYASTDDLKDVNIAKRLEMIKETCKNIGLPFVQVNTPNINTEEDKNKVKQFLNEDIEKQVKKYGKDINVFGVNEYMDEVILTKALELKYIVAEQSNPSPIQTYPSVMGLKISEKDAQNYDKINDMISEKAKAFGMSNRLGGYPMPMDAFLPSVAIYLATEMVKQDLTQEDVCDPDYLEAFTELRFGIGSEFTPLTEVLYNYQSVILSQLIY</sequence>
<evidence type="ECO:0000256" key="1">
    <source>
        <dbReference type="SAM" id="Coils"/>
    </source>
</evidence>
<keyword evidence="2" id="KW-0449">Lipoprotein</keyword>
<dbReference type="Proteomes" id="UP000411588">
    <property type="component" value="Unassembled WGS sequence"/>
</dbReference>
<reference evidence="3" key="1">
    <citation type="submission" date="2014-07" db="EMBL/GenBank/DDBJ databases">
        <authorList>
            <person name="Monot Marc"/>
        </authorList>
    </citation>
    <scope>NUCLEOTIDE SEQUENCE</scope>
    <source>
        <strain evidence="4">7032989</strain>
        <strain evidence="3">7032994</strain>
    </source>
</reference>
<dbReference type="Proteomes" id="UP000189137">
    <property type="component" value="Unassembled WGS sequence"/>
</dbReference>
<dbReference type="Gene3D" id="3.40.50.11390">
    <property type="match status" value="1"/>
</dbReference>
<reference evidence="5" key="2">
    <citation type="journal article" date="2018" name="Genome Biol.">
        <title>SKESA: strategic k-mer extension for scrupulous assemblies.</title>
        <authorList>
            <person name="Souvorov A."/>
            <person name="Agarwala R."/>
            <person name="Lipman D.J."/>
        </authorList>
    </citation>
    <scope>NUCLEOTIDE SEQUENCE</scope>
    <source>
        <strain evidence="5">HN1000</strain>
    </source>
</reference>
<dbReference type="EMBL" id="LK932522">
    <property type="protein sequence ID" value="CDS88294.1"/>
    <property type="molecule type" value="Genomic_DNA"/>
</dbReference>
<evidence type="ECO:0000313" key="3">
    <source>
        <dbReference type="EMBL" id="CDS88846.1"/>
    </source>
</evidence>
<dbReference type="PROSITE" id="PS51257">
    <property type="entry name" value="PROKAR_LIPOPROTEIN"/>
    <property type="match status" value="1"/>
</dbReference>
<evidence type="ECO:0000313" key="6">
    <source>
        <dbReference type="EMBL" id="SJS34877.1"/>
    </source>
</evidence>
<dbReference type="Gene3D" id="3.40.50.11400">
    <property type="match status" value="1"/>
</dbReference>
<dbReference type="Proteomes" id="UP000878956">
    <property type="component" value="Unassembled WGS sequence"/>
</dbReference>
<evidence type="ECO:0000313" key="5">
    <source>
        <dbReference type="EMBL" id="HBH1543930.1"/>
    </source>
</evidence>
<evidence type="ECO:0000313" key="4">
    <source>
        <dbReference type="EMBL" id="CDT03554.1"/>
    </source>
</evidence>
<evidence type="ECO:0000313" key="9">
    <source>
        <dbReference type="Proteomes" id="UP000411588"/>
    </source>
</evidence>
<dbReference type="InterPro" id="IPR028082">
    <property type="entry name" value="Peripla_BP_I"/>
</dbReference>
<evidence type="ECO:0000313" key="8">
    <source>
        <dbReference type="Proteomes" id="UP000189137"/>
    </source>
</evidence>
<dbReference type="EMBL" id="DAEPXK010000053">
    <property type="protein sequence ID" value="HBH1543930.1"/>
    <property type="molecule type" value="Genomic_DNA"/>
</dbReference>
<organism evidence="3">
    <name type="scientific">Clostridioides difficile</name>
    <name type="common">Peptoclostridium difficile</name>
    <dbReference type="NCBI Taxonomy" id="1496"/>
    <lineage>
        <taxon>Bacteria</taxon>
        <taxon>Bacillati</taxon>
        <taxon>Bacillota</taxon>
        <taxon>Clostridia</taxon>
        <taxon>Peptostreptococcales</taxon>
        <taxon>Peptostreptococcaceae</taxon>
        <taxon>Clostridioides</taxon>
    </lineage>
</organism>
<proteinExistence type="predicted"/>
<evidence type="ECO:0000313" key="2">
    <source>
        <dbReference type="EMBL" id="CDS88294.1"/>
    </source>
</evidence>
<dbReference type="AlphaFoldDB" id="A0A069AK17"/>
<dbReference type="EMBL" id="FUPS01000005">
    <property type="protein sequence ID" value="SJS34877.1"/>
    <property type="molecule type" value="Genomic_DNA"/>
</dbReference>
<gene>
    <name evidence="4" type="ORF">BN1095_250021</name>
    <name evidence="2" type="ORF">BN1096_680020</name>
    <name evidence="3" type="ORF">BN1097_690010</name>
    <name evidence="5" type="ORF">KRM00_003465</name>
    <name evidence="7" type="ORF">SAMEA1402399_00024</name>
    <name evidence="6" type="ORF">SAMEA3375112_01917</name>
</gene>
<dbReference type="InterPro" id="IPR024258">
    <property type="entry name" value="DUF3798"/>
</dbReference>
<dbReference type="EMBL" id="CAADAN010000001">
    <property type="protein sequence ID" value="VFD28993.1"/>
    <property type="molecule type" value="Genomic_DNA"/>
</dbReference>
<dbReference type="EMBL" id="LK932905">
    <property type="protein sequence ID" value="CDT03554.1"/>
    <property type="molecule type" value="Genomic_DNA"/>
</dbReference>